<dbReference type="EMBL" id="MFLU01000020">
    <property type="protein sequence ID" value="OGG73398.1"/>
    <property type="molecule type" value="Genomic_DNA"/>
</dbReference>
<reference evidence="4 5" key="1">
    <citation type="journal article" date="2016" name="Nat. Commun.">
        <title>Thousands of microbial genomes shed light on interconnected biogeochemical processes in an aquifer system.</title>
        <authorList>
            <person name="Anantharaman K."/>
            <person name="Brown C.T."/>
            <person name="Hug L.A."/>
            <person name="Sharon I."/>
            <person name="Castelle C.J."/>
            <person name="Probst A.J."/>
            <person name="Thomas B.C."/>
            <person name="Singh A."/>
            <person name="Wilkins M.J."/>
            <person name="Karaoz U."/>
            <person name="Brodie E.L."/>
            <person name="Williams K.H."/>
            <person name="Hubbard S.S."/>
            <person name="Banfield J.F."/>
        </authorList>
    </citation>
    <scope>NUCLEOTIDE SEQUENCE [LARGE SCALE GENOMIC DNA]</scope>
</reference>
<keyword evidence="2" id="KW-0812">Transmembrane</keyword>
<organism evidence="4 5">
    <name type="scientific">Candidatus Kaiserbacteria bacterium RIFCSPLOWO2_01_FULL_50_24</name>
    <dbReference type="NCBI Taxonomy" id="1798507"/>
    <lineage>
        <taxon>Bacteria</taxon>
        <taxon>Candidatus Kaiseribacteriota</taxon>
    </lineage>
</organism>
<dbReference type="AlphaFoldDB" id="A0A1F6EIF2"/>
<evidence type="ECO:0000256" key="1">
    <source>
        <dbReference type="ARBA" id="ARBA00006464"/>
    </source>
</evidence>
<comment type="similarity">
    <text evidence="1">Belongs to the bacterial sugar transferase family.</text>
</comment>
<gene>
    <name evidence="4" type="ORF">A3A34_03165</name>
</gene>
<feature type="transmembrane region" description="Helical" evidence="2">
    <location>
        <begin position="9"/>
        <end position="32"/>
    </location>
</feature>
<dbReference type="PANTHER" id="PTHR30576">
    <property type="entry name" value="COLANIC BIOSYNTHESIS UDP-GLUCOSE LIPID CARRIER TRANSFERASE"/>
    <property type="match status" value="1"/>
</dbReference>
<evidence type="ECO:0000313" key="5">
    <source>
        <dbReference type="Proteomes" id="UP000178587"/>
    </source>
</evidence>
<feature type="transmembrane region" description="Helical" evidence="2">
    <location>
        <begin position="109"/>
        <end position="128"/>
    </location>
</feature>
<feature type="transmembrane region" description="Helical" evidence="2">
    <location>
        <begin position="78"/>
        <end position="103"/>
    </location>
</feature>
<sequence>MTLVPKREYVLLFGGDMAIFVVSLWLTLYFRYLEIPSLELFSAHLIPFSLLFVTWVSVFFIAGLYGKHTRLFRRRLPVTIFYAQTANVLLAALFFFFIPIFGIAPKTILVLYLAVSFPLVFLWRALLVPRIQPLRRLKGVLIASWGDAHALAEEVANDKRYPFTFEHVIDTSRVPQHEIIQHACRVVGEDNVTFMVIDFTDKAIAAALPIIYDAAFHKQNFTLVDIVDLYQEVFDCVPLSLVSYEWILAHTGSSRGYDALKRLLDIAGALTLGTLSLLLFPFIMLAIKMDDGGSVFIAMPRVGRYQRTIRIYKFRSMSGNDNGNYGASGKSKLMVTRVGKWLRILRVDELPQILNVLRGDLSLVGPRPEVPTLAEHYSARIPYYNARYLIQPGLMGWAQLRHDRHPHHGTDVIETKEKLSYDLYYLKHRSLWLDLYVILQTVRIIVTARGT</sequence>
<feature type="transmembrane region" description="Helical" evidence="2">
    <location>
        <begin position="263"/>
        <end position="287"/>
    </location>
</feature>
<evidence type="ECO:0000259" key="3">
    <source>
        <dbReference type="Pfam" id="PF02397"/>
    </source>
</evidence>
<evidence type="ECO:0000256" key="2">
    <source>
        <dbReference type="SAM" id="Phobius"/>
    </source>
</evidence>
<dbReference type="PANTHER" id="PTHR30576:SF0">
    <property type="entry name" value="UNDECAPRENYL-PHOSPHATE N-ACETYLGALACTOSAMINYL 1-PHOSPHATE TRANSFERASE-RELATED"/>
    <property type="match status" value="1"/>
</dbReference>
<keyword evidence="2" id="KW-1133">Transmembrane helix</keyword>
<protein>
    <recommendedName>
        <fullName evidence="3">Bacterial sugar transferase domain-containing protein</fullName>
    </recommendedName>
</protein>
<name>A0A1F6EIF2_9BACT</name>
<accession>A0A1F6EIF2</accession>
<dbReference type="InterPro" id="IPR003362">
    <property type="entry name" value="Bact_transf"/>
</dbReference>
<dbReference type="Pfam" id="PF02397">
    <property type="entry name" value="Bac_transf"/>
    <property type="match status" value="1"/>
</dbReference>
<proteinExistence type="inferred from homology"/>
<evidence type="ECO:0000313" key="4">
    <source>
        <dbReference type="EMBL" id="OGG73398.1"/>
    </source>
</evidence>
<dbReference type="GO" id="GO:0016780">
    <property type="term" value="F:phosphotransferase activity, for other substituted phosphate groups"/>
    <property type="evidence" value="ECO:0007669"/>
    <property type="project" value="TreeGrafter"/>
</dbReference>
<dbReference type="Proteomes" id="UP000178587">
    <property type="component" value="Unassembled WGS sequence"/>
</dbReference>
<dbReference type="STRING" id="1798507.A3A34_03165"/>
<feature type="transmembrane region" description="Helical" evidence="2">
    <location>
        <begin position="44"/>
        <end position="66"/>
    </location>
</feature>
<comment type="caution">
    <text evidence="4">The sequence shown here is derived from an EMBL/GenBank/DDBJ whole genome shotgun (WGS) entry which is preliminary data.</text>
</comment>
<keyword evidence="2" id="KW-0472">Membrane</keyword>
<feature type="domain" description="Bacterial sugar transferase" evidence="3">
    <location>
        <begin position="261"/>
        <end position="446"/>
    </location>
</feature>